<evidence type="ECO:0000259" key="9">
    <source>
        <dbReference type="Pfam" id="PF02748"/>
    </source>
</evidence>
<comment type="cofactor">
    <cofactor evidence="7">
        <name>Zn(2+)</name>
        <dbReference type="ChEBI" id="CHEBI:29105"/>
    </cofactor>
    <text evidence="7">Binds 1 zinc ion per subunit.</text>
</comment>
<keyword evidence="11" id="KW-1185">Reference proteome</keyword>
<dbReference type="PANTHER" id="PTHR35805:SF1">
    <property type="entry name" value="ASPARTATE CARBAMOYLTRANSFERASE REGULATORY CHAIN"/>
    <property type="match status" value="1"/>
</dbReference>
<dbReference type="InterPro" id="IPR036793">
    <property type="entry name" value="Asp_carbatrfase_reg_N_sf"/>
</dbReference>
<evidence type="ECO:0000256" key="5">
    <source>
        <dbReference type="ARBA" id="ARBA00022833"/>
    </source>
</evidence>
<dbReference type="Pfam" id="PF02748">
    <property type="entry name" value="PyrI_C"/>
    <property type="match status" value="1"/>
</dbReference>
<dbReference type="InterPro" id="IPR020545">
    <property type="entry name" value="Asp_carbamoyltransf_reg_N"/>
</dbReference>
<dbReference type="InterPro" id="IPR036792">
    <property type="entry name" value="Asp_carbatrfase_reg_C_sf"/>
</dbReference>
<feature type="domain" description="Aspartate carbamoyltransferase regulatory subunit N-terminal" evidence="8">
    <location>
        <begin position="8"/>
        <end position="99"/>
    </location>
</feature>
<evidence type="ECO:0000256" key="3">
    <source>
        <dbReference type="ARBA" id="ARBA00021764"/>
    </source>
</evidence>
<evidence type="ECO:0000313" key="11">
    <source>
        <dbReference type="Proteomes" id="UP001341135"/>
    </source>
</evidence>
<evidence type="ECO:0000256" key="6">
    <source>
        <dbReference type="ARBA" id="ARBA00022975"/>
    </source>
</evidence>
<gene>
    <name evidence="7 10" type="primary">pyrI</name>
    <name evidence="10" type="ORF">PABY_04170</name>
</gene>
<dbReference type="Proteomes" id="UP001341135">
    <property type="component" value="Chromosome"/>
</dbReference>
<dbReference type="Pfam" id="PF01948">
    <property type="entry name" value="PyrI"/>
    <property type="match status" value="1"/>
</dbReference>
<feature type="binding site" evidence="7">
    <location>
        <position position="115"/>
    </location>
    <ligand>
        <name>Zn(2+)</name>
        <dbReference type="ChEBI" id="CHEBI:29105"/>
    </ligand>
</feature>
<evidence type="ECO:0000256" key="1">
    <source>
        <dbReference type="ARBA" id="ARBA00002565"/>
    </source>
</evidence>
<name>A0ABN6ZKQ7_9CREN</name>
<dbReference type="Gene3D" id="3.30.70.140">
    <property type="entry name" value="Aspartate carbamoyltransferase regulatory subunit, N-terminal domain"/>
    <property type="match status" value="1"/>
</dbReference>
<sequence>MTPSEGLLVRRIREGTVIDHIPAGRALAVLRILGITGREGLRVAVVMNVESRRLGRKDIVKVEGRHLSSEEVNRIALIAPSATINIVKGYQVIEKKRVKLPSVIEGIVACTNPTCITRKPREPLRPRFRILAERPLQLQCTYCGTIIDEEDVLEQLEEAGEERR</sequence>
<comment type="function">
    <text evidence="1 7">Involved in allosteric regulation of aspartate carbamoyltransferase.</text>
</comment>
<dbReference type="PANTHER" id="PTHR35805">
    <property type="entry name" value="ASPARTATE CARBAMOYLTRANSFERASE REGULATORY CHAIN"/>
    <property type="match status" value="1"/>
</dbReference>
<evidence type="ECO:0000256" key="7">
    <source>
        <dbReference type="HAMAP-Rule" id="MF_00002"/>
    </source>
</evidence>
<proteinExistence type="inferred from homology"/>
<feature type="binding site" evidence="7">
    <location>
        <position position="140"/>
    </location>
    <ligand>
        <name>Zn(2+)</name>
        <dbReference type="ChEBI" id="CHEBI:29105"/>
    </ligand>
</feature>
<evidence type="ECO:0000259" key="8">
    <source>
        <dbReference type="Pfam" id="PF01948"/>
    </source>
</evidence>
<organism evidence="10 11">
    <name type="scientific">Pyrodictium abyssi</name>
    <dbReference type="NCBI Taxonomy" id="54256"/>
    <lineage>
        <taxon>Archaea</taxon>
        <taxon>Thermoproteota</taxon>
        <taxon>Thermoprotei</taxon>
        <taxon>Desulfurococcales</taxon>
        <taxon>Pyrodictiaceae</taxon>
        <taxon>Pyrodictium</taxon>
    </lineage>
</organism>
<evidence type="ECO:0000256" key="2">
    <source>
        <dbReference type="ARBA" id="ARBA00010498"/>
    </source>
</evidence>
<dbReference type="InterPro" id="IPR002801">
    <property type="entry name" value="Asp_carbamoylTrfase_reg"/>
</dbReference>
<keyword evidence="6 7" id="KW-0665">Pyrimidine biosynthesis</keyword>
<evidence type="ECO:0000256" key="4">
    <source>
        <dbReference type="ARBA" id="ARBA00022723"/>
    </source>
</evidence>
<dbReference type="InterPro" id="IPR020542">
    <property type="entry name" value="Asp_carbamoyltrfase_reg_C"/>
</dbReference>
<evidence type="ECO:0000313" key="10">
    <source>
        <dbReference type="EMBL" id="BES80850.1"/>
    </source>
</evidence>
<comment type="subunit">
    <text evidence="7">Contains catalytic and regulatory chains.</text>
</comment>
<dbReference type="NCBIfam" id="TIGR00240">
    <property type="entry name" value="ATCase_reg"/>
    <property type="match status" value="1"/>
</dbReference>
<feature type="domain" description="Aspartate carbamoyltransferase regulatory subunit C-terminal" evidence="9">
    <location>
        <begin position="104"/>
        <end position="152"/>
    </location>
</feature>
<accession>A0ABN6ZKQ7</accession>
<reference evidence="10 11" key="1">
    <citation type="submission" date="2023-09" db="EMBL/GenBank/DDBJ databases">
        <title>Pyrofollis japonicus gen. nov. sp. nov., a novel member of the family Pyrodictiaceae isolated from the Iheya North hydrothermal field.</title>
        <authorList>
            <person name="Miyazaki U."/>
            <person name="Sanari M."/>
            <person name="Tame A."/>
            <person name="Kitajima M."/>
            <person name="Okamoto A."/>
            <person name="Sawayama S."/>
            <person name="Miyazaki J."/>
            <person name="Takai K."/>
            <person name="Nakagawa S."/>
        </authorList>
    </citation>
    <scope>NUCLEOTIDE SEQUENCE [LARGE SCALE GENOMIC DNA]</scope>
    <source>
        <strain evidence="10 11">AV2</strain>
    </source>
</reference>
<comment type="similarity">
    <text evidence="2 7">Belongs to the PyrI family.</text>
</comment>
<protein>
    <recommendedName>
        <fullName evidence="3 7">Aspartate carbamoyltransferase regulatory chain</fullName>
    </recommendedName>
</protein>
<dbReference type="Gene3D" id="2.30.30.20">
    <property type="entry name" value="Aspartate carbamoyltransferase regulatory subunit, C-terminal domain"/>
    <property type="match status" value="1"/>
</dbReference>
<dbReference type="GeneID" id="89288450"/>
<dbReference type="RefSeq" id="WP_338251434.1">
    <property type="nucleotide sequence ID" value="NZ_AP028907.1"/>
</dbReference>
<dbReference type="SUPFAM" id="SSF54893">
    <property type="entry name" value="Aspartate carbamoyltransferase, Regulatory-chain, N-terminal domain"/>
    <property type="match status" value="1"/>
</dbReference>
<dbReference type="SUPFAM" id="SSF57825">
    <property type="entry name" value="Aspartate carbamoyltransferase, Regulatory-chain, C-terminal domain"/>
    <property type="match status" value="1"/>
</dbReference>
<keyword evidence="5 7" id="KW-0862">Zinc</keyword>
<feature type="binding site" evidence="7">
    <location>
        <position position="143"/>
    </location>
    <ligand>
        <name>Zn(2+)</name>
        <dbReference type="ChEBI" id="CHEBI:29105"/>
    </ligand>
</feature>
<keyword evidence="4 7" id="KW-0479">Metal-binding</keyword>
<dbReference type="EMBL" id="AP028907">
    <property type="protein sequence ID" value="BES80850.1"/>
    <property type="molecule type" value="Genomic_DNA"/>
</dbReference>
<feature type="binding site" evidence="7">
    <location>
        <position position="110"/>
    </location>
    <ligand>
        <name>Zn(2+)</name>
        <dbReference type="ChEBI" id="CHEBI:29105"/>
    </ligand>
</feature>
<dbReference type="HAMAP" id="MF_00002">
    <property type="entry name" value="Asp_carb_tr_reg"/>
    <property type="match status" value="1"/>
</dbReference>